<proteinExistence type="predicted"/>
<evidence type="ECO:0000313" key="3">
    <source>
        <dbReference type="Proteomes" id="UP000054928"/>
    </source>
</evidence>
<dbReference type="GeneID" id="36408198"/>
<feature type="compositionally biased region" description="Low complexity" evidence="1">
    <location>
        <begin position="51"/>
        <end position="68"/>
    </location>
</feature>
<keyword evidence="3" id="KW-1185">Reference proteome</keyword>
<feature type="compositionally biased region" description="Polar residues" evidence="1">
    <location>
        <begin position="1"/>
        <end position="21"/>
    </location>
</feature>
<evidence type="ECO:0000256" key="1">
    <source>
        <dbReference type="SAM" id="MobiDB-lite"/>
    </source>
</evidence>
<dbReference type="EMBL" id="CCYD01000645">
    <property type="protein sequence ID" value="CEG42907.1"/>
    <property type="molecule type" value="Genomic_DNA"/>
</dbReference>
<evidence type="ECO:0000313" key="2">
    <source>
        <dbReference type="EMBL" id="CEG42907.1"/>
    </source>
</evidence>
<feature type="compositionally biased region" description="Basic and acidic residues" evidence="1">
    <location>
        <begin position="32"/>
        <end position="41"/>
    </location>
</feature>
<sequence>MDSTQPSINAASPPNVDTSPTIAGLLRQQDTIGRDNAEVKAARRRVKTPKLRSSSLATSKRSSASTLLTVTGRSSRRMGQALLYEFSSAKYDMVIDTSRTITKDPLQMITASLVGKNRVNKTTKQLYDESTIGQVSKHPGGNQRMNVKAKKPV</sequence>
<dbReference type="Proteomes" id="UP000054928">
    <property type="component" value="Unassembled WGS sequence"/>
</dbReference>
<accession>A0A0N7L602</accession>
<dbReference type="RefSeq" id="XP_024579276.1">
    <property type="nucleotide sequence ID" value="XM_024728839.1"/>
</dbReference>
<organism evidence="2 3">
    <name type="scientific">Plasmopara halstedii</name>
    <name type="common">Downy mildew of sunflower</name>
    <dbReference type="NCBI Taxonomy" id="4781"/>
    <lineage>
        <taxon>Eukaryota</taxon>
        <taxon>Sar</taxon>
        <taxon>Stramenopiles</taxon>
        <taxon>Oomycota</taxon>
        <taxon>Peronosporomycetes</taxon>
        <taxon>Peronosporales</taxon>
        <taxon>Peronosporaceae</taxon>
        <taxon>Plasmopara</taxon>
    </lineage>
</organism>
<protein>
    <submittedName>
        <fullName evidence="2">Uncharacterized protein</fullName>
    </submittedName>
</protein>
<name>A0A0N7L602_PLAHL</name>
<feature type="region of interest" description="Disordered" evidence="1">
    <location>
        <begin position="1"/>
        <end position="72"/>
    </location>
</feature>
<dbReference type="STRING" id="4781.A0A0N7L602"/>
<reference evidence="3" key="1">
    <citation type="submission" date="2014-09" db="EMBL/GenBank/DDBJ databases">
        <authorList>
            <person name="Sharma Rahul"/>
            <person name="Thines Marco"/>
        </authorList>
    </citation>
    <scope>NUCLEOTIDE SEQUENCE [LARGE SCALE GENOMIC DNA]</scope>
</reference>
<feature type="region of interest" description="Disordered" evidence="1">
    <location>
        <begin position="133"/>
        <end position="153"/>
    </location>
</feature>
<dbReference type="AlphaFoldDB" id="A0A0N7L602"/>